<name>A0AAU9J849_9CILI</name>
<dbReference type="AlphaFoldDB" id="A0AAU9J849"/>
<keyword evidence="2" id="KW-1185">Reference proteome</keyword>
<evidence type="ECO:0000313" key="1">
    <source>
        <dbReference type="EMBL" id="CAG9316885.1"/>
    </source>
</evidence>
<evidence type="ECO:0000313" key="2">
    <source>
        <dbReference type="Proteomes" id="UP001162131"/>
    </source>
</evidence>
<organism evidence="1 2">
    <name type="scientific">Blepharisma stoltei</name>
    <dbReference type="NCBI Taxonomy" id="1481888"/>
    <lineage>
        <taxon>Eukaryota</taxon>
        <taxon>Sar</taxon>
        <taxon>Alveolata</taxon>
        <taxon>Ciliophora</taxon>
        <taxon>Postciliodesmatophora</taxon>
        <taxon>Heterotrichea</taxon>
        <taxon>Heterotrichida</taxon>
        <taxon>Blepharismidae</taxon>
        <taxon>Blepharisma</taxon>
    </lineage>
</organism>
<protein>
    <submittedName>
        <fullName evidence="1">Uncharacterized protein</fullName>
    </submittedName>
</protein>
<gene>
    <name evidence="1" type="ORF">BSTOLATCC_MIC17517</name>
</gene>
<sequence>MTLRLPYGLTVNFEEMWTTESQLKHLWHKAIRKNMGMRKCFVFRLNGKYAYANAKVKLTPDINTQCLSLCKKWENSSDRQTKWTNKAHSVANHFIKLRERTWNEQSIKSNEEKKRLRTYIPEIILDNPNTLGTLLKSTMCKPGENYSFFKPTPARAPLIYYIADKFGLCLYNTFFPYRDYYHNAKKEYETLPKEFKALYIKANELDALRHQAETMKCASASFLNFLNHSISWREIYRRPFSTIFGENLRSMSKINVFMPIRVENWISAIIKKIDNLCKDGAWRNKKNKVLKDVVNELVKKYPKDEDAPLTHYTLCGENLNNYTPTLFVIEQSIWHQESWLESSELVGDVVDMQDFPLTRPYSNVNLGYGIEAKLYKIEDVLFDSGYMKKIREVDD</sequence>
<accession>A0AAU9J849</accession>
<proteinExistence type="predicted"/>
<dbReference type="EMBL" id="CAJZBQ010000017">
    <property type="protein sequence ID" value="CAG9316885.1"/>
    <property type="molecule type" value="Genomic_DNA"/>
</dbReference>
<comment type="caution">
    <text evidence="1">The sequence shown here is derived from an EMBL/GenBank/DDBJ whole genome shotgun (WGS) entry which is preliminary data.</text>
</comment>
<reference evidence="1" key="1">
    <citation type="submission" date="2021-09" db="EMBL/GenBank/DDBJ databases">
        <authorList>
            <consortium name="AG Swart"/>
            <person name="Singh M."/>
            <person name="Singh A."/>
            <person name="Seah K."/>
            <person name="Emmerich C."/>
        </authorList>
    </citation>
    <scope>NUCLEOTIDE SEQUENCE</scope>
    <source>
        <strain evidence="1">ATCC30299</strain>
    </source>
</reference>
<dbReference type="Proteomes" id="UP001162131">
    <property type="component" value="Unassembled WGS sequence"/>
</dbReference>